<keyword evidence="3" id="KW-1185">Reference proteome</keyword>
<keyword evidence="1" id="KW-0812">Transmembrane</keyword>
<name>A0ABS2RA47_9BACI</name>
<proteinExistence type="predicted"/>
<comment type="caution">
    <text evidence="2">The sequence shown here is derived from an EMBL/GenBank/DDBJ whole genome shotgun (WGS) entry which is preliminary data.</text>
</comment>
<keyword evidence="1" id="KW-1133">Transmembrane helix</keyword>
<accession>A0ABS2RA47</accession>
<evidence type="ECO:0000313" key="2">
    <source>
        <dbReference type="EMBL" id="MBM7715738.1"/>
    </source>
</evidence>
<protein>
    <submittedName>
        <fullName evidence="2">Uncharacterized protein</fullName>
    </submittedName>
</protein>
<sequence>MTDKFSLLMAFFFIHVFLNLKRVVCQLRMSGKYPIMRERRGKDGKAS</sequence>
<dbReference type="EMBL" id="JAFBFH010000017">
    <property type="protein sequence ID" value="MBM7715738.1"/>
    <property type="molecule type" value="Genomic_DNA"/>
</dbReference>
<keyword evidence="1" id="KW-0472">Membrane</keyword>
<organism evidence="2 3">
    <name type="scientific">Siminovitchia thermophila</name>
    <dbReference type="NCBI Taxonomy" id="1245522"/>
    <lineage>
        <taxon>Bacteria</taxon>
        <taxon>Bacillati</taxon>
        <taxon>Bacillota</taxon>
        <taxon>Bacilli</taxon>
        <taxon>Bacillales</taxon>
        <taxon>Bacillaceae</taxon>
        <taxon>Siminovitchia</taxon>
    </lineage>
</organism>
<feature type="transmembrane region" description="Helical" evidence="1">
    <location>
        <begin position="6"/>
        <end position="24"/>
    </location>
</feature>
<evidence type="ECO:0000313" key="3">
    <source>
        <dbReference type="Proteomes" id="UP000823485"/>
    </source>
</evidence>
<reference evidence="2 3" key="1">
    <citation type="submission" date="2021-01" db="EMBL/GenBank/DDBJ databases">
        <title>Genomic Encyclopedia of Type Strains, Phase IV (KMG-IV): sequencing the most valuable type-strain genomes for metagenomic binning, comparative biology and taxonomic classification.</title>
        <authorList>
            <person name="Goeker M."/>
        </authorList>
    </citation>
    <scope>NUCLEOTIDE SEQUENCE [LARGE SCALE GENOMIC DNA]</scope>
    <source>
        <strain evidence="2 3">DSM 105453</strain>
    </source>
</reference>
<gene>
    <name evidence="2" type="ORF">JOC94_002727</name>
</gene>
<dbReference type="Proteomes" id="UP000823485">
    <property type="component" value="Unassembled WGS sequence"/>
</dbReference>
<evidence type="ECO:0000256" key="1">
    <source>
        <dbReference type="SAM" id="Phobius"/>
    </source>
</evidence>